<protein>
    <submittedName>
        <fullName evidence="2">Uncharacterized protein</fullName>
    </submittedName>
</protein>
<dbReference type="Proteomes" id="UP000008957">
    <property type="component" value="Chromosome"/>
</dbReference>
<dbReference type="EMBL" id="FP929056">
    <property type="protein sequence ID" value="CBL28309.1"/>
    <property type="molecule type" value="Genomic_DNA"/>
</dbReference>
<name>A0AB94IX51_9BACT</name>
<reference evidence="3" key="1">
    <citation type="submission" date="2010-03" db="EMBL/GenBank/DDBJ databases">
        <title>The genome sequence of Synergistetes sp. SGP1.</title>
        <authorList>
            <consortium name="metaHIT consortium -- http://www.metahit.eu/"/>
            <person name="Pajon A."/>
            <person name="Turner K."/>
            <person name="Parkhill J."/>
            <person name="Wade W."/>
            <person name="Vartoukian S."/>
        </authorList>
    </citation>
    <scope>NUCLEOTIDE SEQUENCE [LARGE SCALE GENOMIC DNA]</scope>
    <source>
        <strain evidence="3">SGP1</strain>
    </source>
</reference>
<feature type="compositionally biased region" description="Basic residues" evidence="1">
    <location>
        <begin position="7"/>
        <end position="16"/>
    </location>
</feature>
<accession>A0AB94IX51</accession>
<gene>
    <name evidence="2" type="ORF">SY1_11300</name>
</gene>
<proteinExistence type="predicted"/>
<evidence type="ECO:0000313" key="2">
    <source>
        <dbReference type="EMBL" id="CBL28309.1"/>
    </source>
</evidence>
<dbReference type="KEGG" id="sbr:SY1_11300"/>
<keyword evidence="3" id="KW-1185">Reference proteome</keyword>
<organism evidence="2 3">
    <name type="scientific">Fretibacterium fastidiosum</name>
    <dbReference type="NCBI Taxonomy" id="651822"/>
    <lineage>
        <taxon>Bacteria</taxon>
        <taxon>Thermotogati</taxon>
        <taxon>Synergistota</taxon>
        <taxon>Synergistia</taxon>
        <taxon>Synergistales</taxon>
        <taxon>Aminobacteriaceae</taxon>
        <taxon>Fretibacterium</taxon>
    </lineage>
</organism>
<evidence type="ECO:0000313" key="3">
    <source>
        <dbReference type="Proteomes" id="UP000008957"/>
    </source>
</evidence>
<reference evidence="2 3" key="2">
    <citation type="submission" date="2010-03" db="EMBL/GenBank/DDBJ databases">
        <authorList>
            <person name="Pajon A."/>
        </authorList>
    </citation>
    <scope>NUCLEOTIDE SEQUENCE [LARGE SCALE GENOMIC DNA]</scope>
    <source>
        <strain evidence="2 3">SGP1</strain>
    </source>
</reference>
<evidence type="ECO:0000256" key="1">
    <source>
        <dbReference type="SAM" id="MobiDB-lite"/>
    </source>
</evidence>
<feature type="region of interest" description="Disordered" evidence="1">
    <location>
        <begin position="1"/>
        <end position="42"/>
    </location>
</feature>
<dbReference type="AlphaFoldDB" id="A0AB94IX51"/>
<sequence>MCLNTKIRNHHSRRAHGDRAGFLSQQTDGPHGKRSGQDSHGRKAEYLTRLLENVYLSDIVERRRGRQEQNSLLRIGDSFRKIIIIVRDNIRPRHDEAGITTIGIWNFLLDADSLDL</sequence>